<proteinExistence type="predicted"/>
<sequence length="70" mass="7959">MRFIINLIYIVEDIKIHQMSTTALIIALAILVDDASEINLIMNEAKGSMENQVVLANRLKKSVEKFILEK</sequence>
<dbReference type="Proteomes" id="UP000656077">
    <property type="component" value="Unassembled WGS sequence"/>
</dbReference>
<organism evidence="1 2">
    <name type="scientific">Clostridium chromiireducens</name>
    <dbReference type="NCBI Taxonomy" id="225345"/>
    <lineage>
        <taxon>Bacteria</taxon>
        <taxon>Bacillati</taxon>
        <taxon>Bacillota</taxon>
        <taxon>Clostridia</taxon>
        <taxon>Eubacteriales</taxon>
        <taxon>Clostridiaceae</taxon>
        <taxon>Clostridium</taxon>
    </lineage>
</organism>
<evidence type="ECO:0000313" key="1">
    <source>
        <dbReference type="EMBL" id="MVX63433.1"/>
    </source>
</evidence>
<evidence type="ECO:0000313" key="2">
    <source>
        <dbReference type="Proteomes" id="UP000656077"/>
    </source>
</evidence>
<dbReference type="RefSeq" id="WP_202117315.1">
    <property type="nucleotide sequence ID" value="NZ_WSRQ01000008.1"/>
</dbReference>
<accession>A0A964RKI9</accession>
<reference evidence="1" key="1">
    <citation type="submission" date="2019-12" db="EMBL/GenBank/DDBJ databases">
        <title>Microbes associate with the intestines of laboratory mice.</title>
        <authorList>
            <person name="Navarre W."/>
            <person name="Wong E."/>
        </authorList>
    </citation>
    <scope>NUCLEOTIDE SEQUENCE</scope>
    <source>
        <strain evidence="1">NM79_F5</strain>
    </source>
</reference>
<gene>
    <name evidence="1" type="ORF">GKZ28_06965</name>
</gene>
<comment type="caution">
    <text evidence="1">The sequence shown here is derived from an EMBL/GenBank/DDBJ whole genome shotgun (WGS) entry which is preliminary data.</text>
</comment>
<dbReference type="AlphaFoldDB" id="A0A964RKI9"/>
<protein>
    <submittedName>
        <fullName evidence="1">Uncharacterized protein</fullName>
    </submittedName>
</protein>
<dbReference type="EMBL" id="WSRQ01000008">
    <property type="protein sequence ID" value="MVX63433.1"/>
    <property type="molecule type" value="Genomic_DNA"/>
</dbReference>
<name>A0A964RKI9_9CLOT</name>